<dbReference type="InterPro" id="IPR036046">
    <property type="entry name" value="Acylphosphatase-like_dom_sf"/>
</dbReference>
<protein>
    <recommendedName>
        <fullName evidence="2 8">acylphosphatase</fullName>
        <ecNumber evidence="8">3.6.1.7</ecNumber>
    </recommendedName>
</protein>
<dbReference type="EMBL" id="UPPP01000063">
    <property type="protein sequence ID" value="VBB06339.1"/>
    <property type="molecule type" value="Genomic_DNA"/>
</dbReference>
<evidence type="ECO:0000256" key="5">
    <source>
        <dbReference type="ARBA" id="ARBA00022771"/>
    </source>
</evidence>
<evidence type="ECO:0000256" key="1">
    <source>
        <dbReference type="ARBA" id="ARBA00004711"/>
    </source>
</evidence>
<dbReference type="PANTHER" id="PTHR42959:SF1">
    <property type="entry name" value="CARBAMOYLTRANSFERASE HYPF"/>
    <property type="match status" value="1"/>
</dbReference>
<feature type="active site" evidence="8">
    <location>
        <position position="19"/>
    </location>
</feature>
<evidence type="ECO:0000313" key="11">
    <source>
        <dbReference type="EMBL" id="VBB06339.1"/>
    </source>
</evidence>
<comment type="pathway">
    <text evidence="1">Protein modification; [NiFe] hydrogenase maturation.</text>
</comment>
<feature type="domain" description="Acylphosphatase-like" evidence="9">
    <location>
        <begin position="4"/>
        <end position="90"/>
    </location>
</feature>
<dbReference type="Gene3D" id="3.30.110.120">
    <property type="match status" value="1"/>
</dbReference>
<evidence type="ECO:0000259" key="9">
    <source>
        <dbReference type="PROSITE" id="PS51160"/>
    </source>
</evidence>
<keyword evidence="6" id="KW-0862">Zinc</keyword>
<dbReference type="SUPFAM" id="SSF54975">
    <property type="entry name" value="Acylphosphatase/BLUF domain-like"/>
    <property type="match status" value="1"/>
</dbReference>
<dbReference type="GO" id="GO:0008270">
    <property type="term" value="F:zinc ion binding"/>
    <property type="evidence" value="ECO:0007669"/>
    <property type="project" value="UniProtKB-KW"/>
</dbReference>
<evidence type="ECO:0000256" key="7">
    <source>
        <dbReference type="ARBA" id="ARBA00048220"/>
    </source>
</evidence>
<sequence>MMIRLRIYMTGIVQGVGFRPFIYRLAVRHGLGGWILNNGSGVQLEVEGEAAVIDTFLAAVQDEKPALSRIQTIKIESIPPENELTFRIRESVAGSGQSPLISPDIATCPDCWREAGNPADRRYRYPFTNCTNCGPRYSIITRTPYDRPFTTMSSFPMCPECRQEYENPANRRFHAQPNACPACGPHYRLLSRTGEEISFSGTAGLFEAARRLVQEGHILAVKGLGGYHLACDARSEKAVTLLRSRKIRKDKPFAALCASLVTAKLHCEISDSEAKLLTGPVRPIVLLRKSRQYALAPSVAPGNPRIGILLPYMPVHALLLDPPDIWVMTSGNVSDEPIAYEDEDALDRLKPIADYFLIHNRPIYRRVDDSVTAVFQGEPYLLRRSRGYVPVPIALAKNL</sequence>
<gene>
    <name evidence="11" type="ORF">LUCI_1570</name>
</gene>
<dbReference type="InterPro" id="IPR006070">
    <property type="entry name" value="Sua5-like_dom"/>
</dbReference>
<dbReference type="Gene3D" id="3.90.870.50">
    <property type="match status" value="1"/>
</dbReference>
<evidence type="ECO:0000256" key="2">
    <source>
        <dbReference type="ARBA" id="ARBA00015991"/>
    </source>
</evidence>
<dbReference type="GO" id="GO:0003725">
    <property type="term" value="F:double-stranded RNA binding"/>
    <property type="evidence" value="ECO:0007669"/>
    <property type="project" value="InterPro"/>
</dbReference>
<dbReference type="GO" id="GO:0016874">
    <property type="term" value="F:ligase activity"/>
    <property type="evidence" value="ECO:0007669"/>
    <property type="project" value="UniProtKB-KW"/>
</dbReference>
<dbReference type="AlphaFoldDB" id="A0A498R5B0"/>
<dbReference type="GO" id="GO:0016743">
    <property type="term" value="F:carboxyl- or carbamoyltransferase activity"/>
    <property type="evidence" value="ECO:0007669"/>
    <property type="project" value="InterPro"/>
</dbReference>
<dbReference type="InterPro" id="IPR051060">
    <property type="entry name" value="Carbamoyltrans_HypF-like"/>
</dbReference>
<dbReference type="PROSITE" id="PS51160">
    <property type="entry name" value="ACYLPHOSPHATASE_3"/>
    <property type="match status" value="1"/>
</dbReference>
<keyword evidence="5" id="KW-0863">Zinc-finger</keyword>
<evidence type="ECO:0000256" key="3">
    <source>
        <dbReference type="ARBA" id="ARBA00022598"/>
    </source>
</evidence>
<feature type="domain" description="YrdC-like" evidence="10">
    <location>
        <begin position="203"/>
        <end position="387"/>
    </location>
</feature>
<dbReference type="InterPro" id="IPR004421">
    <property type="entry name" value="Carbamoyltransferase_HypF"/>
</dbReference>
<keyword evidence="8" id="KW-0378">Hydrolase</keyword>
<dbReference type="PROSITE" id="PS51163">
    <property type="entry name" value="YRDC"/>
    <property type="match status" value="1"/>
</dbReference>
<feature type="non-terminal residue" evidence="11">
    <location>
        <position position="399"/>
    </location>
</feature>
<keyword evidence="12" id="KW-1185">Reference proteome</keyword>
<evidence type="ECO:0000256" key="8">
    <source>
        <dbReference type="PROSITE-ProRule" id="PRU00520"/>
    </source>
</evidence>
<evidence type="ECO:0000256" key="4">
    <source>
        <dbReference type="ARBA" id="ARBA00022723"/>
    </source>
</evidence>
<accession>A0A498R5B0</accession>
<reference evidence="11 12" key="1">
    <citation type="submission" date="2018-06" db="EMBL/GenBank/DDBJ databases">
        <authorList>
            <person name="Strepis N."/>
        </authorList>
    </citation>
    <scope>NUCLEOTIDE SEQUENCE [LARGE SCALE GENOMIC DNA]</scope>
    <source>
        <strain evidence="11">LUCI</strain>
    </source>
</reference>
<keyword evidence="4" id="KW-0479">Metal-binding</keyword>
<comment type="catalytic activity">
    <reaction evidence="8">
        <text>an acyl phosphate + H2O = a carboxylate + phosphate + H(+)</text>
        <dbReference type="Rhea" id="RHEA:14965"/>
        <dbReference type="ChEBI" id="CHEBI:15377"/>
        <dbReference type="ChEBI" id="CHEBI:15378"/>
        <dbReference type="ChEBI" id="CHEBI:29067"/>
        <dbReference type="ChEBI" id="CHEBI:43474"/>
        <dbReference type="ChEBI" id="CHEBI:59918"/>
        <dbReference type="EC" id="3.6.1.7"/>
    </reaction>
</comment>
<comment type="catalytic activity">
    <reaction evidence="7">
        <text>C-terminal L-cysteinyl-[HypE protein] + carbamoyl phosphate + ATP + H2O = C-terminal S-carboxamide-L-cysteinyl-[HypE protein] + AMP + phosphate + diphosphate + H(+)</text>
        <dbReference type="Rhea" id="RHEA:55636"/>
        <dbReference type="Rhea" id="RHEA-COMP:14247"/>
        <dbReference type="Rhea" id="RHEA-COMP:14392"/>
        <dbReference type="ChEBI" id="CHEBI:15377"/>
        <dbReference type="ChEBI" id="CHEBI:15378"/>
        <dbReference type="ChEBI" id="CHEBI:30616"/>
        <dbReference type="ChEBI" id="CHEBI:33019"/>
        <dbReference type="ChEBI" id="CHEBI:43474"/>
        <dbReference type="ChEBI" id="CHEBI:58228"/>
        <dbReference type="ChEBI" id="CHEBI:76913"/>
        <dbReference type="ChEBI" id="CHEBI:139126"/>
        <dbReference type="ChEBI" id="CHEBI:456215"/>
    </reaction>
</comment>
<evidence type="ECO:0000259" key="10">
    <source>
        <dbReference type="PROSITE" id="PS51163"/>
    </source>
</evidence>
<dbReference type="InterPro" id="IPR017945">
    <property type="entry name" value="DHBP_synth_RibB-like_a/b_dom"/>
</dbReference>
<evidence type="ECO:0000313" key="12">
    <source>
        <dbReference type="Proteomes" id="UP000277811"/>
    </source>
</evidence>
<feature type="active site" evidence="8">
    <location>
        <position position="37"/>
    </location>
</feature>
<dbReference type="InterPro" id="IPR011125">
    <property type="entry name" value="Znf_HypF"/>
</dbReference>
<dbReference type="Pfam" id="PF07503">
    <property type="entry name" value="zf-HYPF"/>
    <property type="match status" value="2"/>
</dbReference>
<dbReference type="GO" id="GO:0051604">
    <property type="term" value="P:protein maturation"/>
    <property type="evidence" value="ECO:0007669"/>
    <property type="project" value="TreeGrafter"/>
</dbReference>
<dbReference type="UniPathway" id="UPA00335"/>
<dbReference type="SUPFAM" id="SSF55821">
    <property type="entry name" value="YrdC/RibB"/>
    <property type="match status" value="1"/>
</dbReference>
<name>A0A498R5B0_9FIRM</name>
<evidence type="ECO:0000256" key="6">
    <source>
        <dbReference type="ARBA" id="ARBA00022833"/>
    </source>
</evidence>
<dbReference type="GO" id="GO:0003998">
    <property type="term" value="F:acylphosphatase activity"/>
    <property type="evidence" value="ECO:0007669"/>
    <property type="project" value="UniProtKB-EC"/>
</dbReference>
<organism evidence="11 12">
    <name type="scientific">Lucifera butyrica</name>
    <dbReference type="NCBI Taxonomy" id="1351585"/>
    <lineage>
        <taxon>Bacteria</taxon>
        <taxon>Bacillati</taxon>
        <taxon>Bacillota</taxon>
        <taxon>Negativicutes</taxon>
        <taxon>Veillonellales</taxon>
        <taxon>Veillonellaceae</taxon>
        <taxon>Lucifera</taxon>
    </lineage>
</organism>
<dbReference type="PANTHER" id="PTHR42959">
    <property type="entry name" value="CARBAMOYLTRANSFERASE"/>
    <property type="match status" value="1"/>
</dbReference>
<dbReference type="Pfam" id="PF00708">
    <property type="entry name" value="Acylphosphatase"/>
    <property type="match status" value="1"/>
</dbReference>
<dbReference type="NCBIfam" id="TIGR00143">
    <property type="entry name" value="hypF"/>
    <property type="match status" value="1"/>
</dbReference>
<keyword evidence="3" id="KW-0436">Ligase</keyword>
<dbReference type="Pfam" id="PF01300">
    <property type="entry name" value="Sua5_yciO_yrdC"/>
    <property type="match status" value="1"/>
</dbReference>
<proteinExistence type="predicted"/>
<dbReference type="EC" id="3.6.1.7" evidence="8"/>
<dbReference type="InterPro" id="IPR001792">
    <property type="entry name" value="Acylphosphatase-like_dom"/>
</dbReference>
<dbReference type="Proteomes" id="UP000277811">
    <property type="component" value="Unassembled WGS sequence"/>
</dbReference>